<evidence type="ECO:0000256" key="2">
    <source>
        <dbReference type="ARBA" id="ARBA00022786"/>
    </source>
</evidence>
<proteinExistence type="inferred from homology"/>
<keyword evidence="1" id="KW-0808">Transferase</keyword>
<dbReference type="PANTHER" id="PTHR24068">
    <property type="entry name" value="UBIQUITIN-CONJUGATING ENZYME E2"/>
    <property type="match status" value="1"/>
</dbReference>
<evidence type="ECO:0000256" key="3">
    <source>
        <dbReference type="PROSITE-ProRule" id="PRU10133"/>
    </source>
</evidence>
<organism evidence="6 7">
    <name type="scientific">Hypothenemus hampei</name>
    <name type="common">Coffee berry borer</name>
    <dbReference type="NCBI Taxonomy" id="57062"/>
    <lineage>
        <taxon>Eukaryota</taxon>
        <taxon>Metazoa</taxon>
        <taxon>Ecdysozoa</taxon>
        <taxon>Arthropoda</taxon>
        <taxon>Hexapoda</taxon>
        <taxon>Insecta</taxon>
        <taxon>Pterygota</taxon>
        <taxon>Neoptera</taxon>
        <taxon>Endopterygota</taxon>
        <taxon>Coleoptera</taxon>
        <taxon>Polyphaga</taxon>
        <taxon>Cucujiformia</taxon>
        <taxon>Curculionidae</taxon>
        <taxon>Scolytinae</taxon>
        <taxon>Hypothenemus</taxon>
    </lineage>
</organism>
<dbReference type="InterPro" id="IPR000608">
    <property type="entry name" value="UBC"/>
</dbReference>
<gene>
    <name evidence="6" type="ORF">ABEB36_007360</name>
</gene>
<evidence type="ECO:0000313" key="7">
    <source>
        <dbReference type="Proteomes" id="UP001566132"/>
    </source>
</evidence>
<dbReference type="EMBL" id="JBDJPC010000005">
    <property type="protein sequence ID" value="KAL1502178.1"/>
    <property type="molecule type" value="Genomic_DNA"/>
</dbReference>
<evidence type="ECO:0000256" key="1">
    <source>
        <dbReference type="ARBA" id="ARBA00022679"/>
    </source>
</evidence>
<protein>
    <recommendedName>
        <fullName evidence="5">UBC core domain-containing protein</fullName>
    </recommendedName>
</protein>
<sequence length="155" mass="17698">MIRMVRLKKEMEIINDSSLNSGIWLFPKSDSLESFEAHITGPKSTPYEEGLFKLEILIPNNYPFNPPSIKFVTKVYHPNIDDSGRICLDLLKMPPKGSWKPLYTIQGLLIAIRMLLENPNTDDPLMVEIANEYKRDKVGFIEKAKAFTKTHACGE</sequence>
<accession>A0ABD1EU97</accession>
<dbReference type="AlphaFoldDB" id="A0ABD1EU97"/>
<keyword evidence="2 4" id="KW-0833">Ubl conjugation pathway</keyword>
<keyword evidence="4" id="KW-0067">ATP-binding</keyword>
<name>A0ABD1EU97_HYPHA</name>
<dbReference type="Pfam" id="PF00179">
    <property type="entry name" value="UQ_con"/>
    <property type="match status" value="1"/>
</dbReference>
<evidence type="ECO:0000256" key="4">
    <source>
        <dbReference type="RuleBase" id="RU362109"/>
    </source>
</evidence>
<feature type="domain" description="UBC core" evidence="5">
    <location>
        <begin position="2"/>
        <end position="153"/>
    </location>
</feature>
<dbReference type="PROSITE" id="PS50127">
    <property type="entry name" value="UBC_2"/>
    <property type="match status" value="1"/>
</dbReference>
<comment type="caution">
    <text evidence="6">The sequence shown here is derived from an EMBL/GenBank/DDBJ whole genome shotgun (WGS) entry which is preliminary data.</text>
</comment>
<feature type="active site" description="Glycyl thioester intermediate" evidence="3">
    <location>
        <position position="87"/>
    </location>
</feature>
<dbReference type="Gene3D" id="3.10.110.10">
    <property type="entry name" value="Ubiquitin Conjugating Enzyme"/>
    <property type="match status" value="1"/>
</dbReference>
<comment type="similarity">
    <text evidence="4">Belongs to the ubiquitin-conjugating enzyme family.</text>
</comment>
<dbReference type="GO" id="GO:0005524">
    <property type="term" value="F:ATP binding"/>
    <property type="evidence" value="ECO:0007669"/>
    <property type="project" value="UniProtKB-UniRule"/>
</dbReference>
<evidence type="ECO:0000259" key="5">
    <source>
        <dbReference type="PROSITE" id="PS50127"/>
    </source>
</evidence>
<dbReference type="GO" id="GO:0016740">
    <property type="term" value="F:transferase activity"/>
    <property type="evidence" value="ECO:0007669"/>
    <property type="project" value="UniProtKB-KW"/>
</dbReference>
<dbReference type="InterPro" id="IPR023313">
    <property type="entry name" value="UBQ-conjugating_AS"/>
</dbReference>
<dbReference type="InterPro" id="IPR016135">
    <property type="entry name" value="UBQ-conjugating_enzyme/RWD"/>
</dbReference>
<dbReference type="PROSITE" id="PS00183">
    <property type="entry name" value="UBC_1"/>
    <property type="match status" value="1"/>
</dbReference>
<reference evidence="6 7" key="1">
    <citation type="submission" date="2024-05" db="EMBL/GenBank/DDBJ databases">
        <title>Genetic variation in Jamaican populations of the coffee berry borer (Hypothenemus hampei).</title>
        <authorList>
            <person name="Errbii M."/>
            <person name="Myrie A."/>
        </authorList>
    </citation>
    <scope>NUCLEOTIDE SEQUENCE [LARGE SCALE GENOMIC DNA]</scope>
    <source>
        <strain evidence="6">JA-Hopewell-2020-01-JO</strain>
        <tissue evidence="6">Whole body</tissue>
    </source>
</reference>
<dbReference type="SUPFAM" id="SSF54495">
    <property type="entry name" value="UBC-like"/>
    <property type="match status" value="1"/>
</dbReference>
<dbReference type="Proteomes" id="UP001566132">
    <property type="component" value="Unassembled WGS sequence"/>
</dbReference>
<keyword evidence="4" id="KW-0547">Nucleotide-binding</keyword>
<dbReference type="SMART" id="SM00212">
    <property type="entry name" value="UBCc"/>
    <property type="match status" value="1"/>
</dbReference>
<keyword evidence="7" id="KW-1185">Reference proteome</keyword>
<dbReference type="CDD" id="cd23805">
    <property type="entry name" value="UBCc_UBE2T"/>
    <property type="match status" value="1"/>
</dbReference>
<evidence type="ECO:0000313" key="6">
    <source>
        <dbReference type="EMBL" id="KAL1502178.1"/>
    </source>
</evidence>